<accession>A0A3E4SXM2</accession>
<dbReference type="RefSeq" id="WP_016270683.1">
    <property type="nucleotide sequence ID" value="NZ_JACBPU010000022.1"/>
</dbReference>
<organism evidence="2 3">
    <name type="scientific">Phocaeicola vulgatus</name>
    <name type="common">Bacteroides vulgatus</name>
    <dbReference type="NCBI Taxonomy" id="821"/>
    <lineage>
        <taxon>Bacteria</taxon>
        <taxon>Pseudomonadati</taxon>
        <taxon>Bacteroidota</taxon>
        <taxon>Bacteroidia</taxon>
        <taxon>Bacteroidales</taxon>
        <taxon>Bacteroidaceae</taxon>
        <taxon>Phocaeicola</taxon>
    </lineage>
</organism>
<name>A0A3E4SXM2_PHOVU</name>
<evidence type="ECO:0000256" key="1">
    <source>
        <dbReference type="SAM" id="SignalP"/>
    </source>
</evidence>
<dbReference type="AlphaFoldDB" id="A0A3E4SXM2"/>
<evidence type="ECO:0000313" key="2">
    <source>
        <dbReference type="EMBL" id="RGL82279.1"/>
    </source>
</evidence>
<sequence length="91" mass="10373">MSHKIQLIIFFLLFSSLSLLANDNERFAGMACTLISKNRSVLHSERQQKQMLLVQTVDGKELNLLCVWFPQTREDEHILDEVSVSLLKGVG</sequence>
<dbReference type="Proteomes" id="UP000261278">
    <property type="component" value="Unassembled WGS sequence"/>
</dbReference>
<evidence type="ECO:0000313" key="3">
    <source>
        <dbReference type="Proteomes" id="UP000261278"/>
    </source>
</evidence>
<protein>
    <submittedName>
        <fullName evidence="2">Uncharacterized protein</fullName>
    </submittedName>
</protein>
<gene>
    <name evidence="2" type="ORF">DXC44_18645</name>
</gene>
<comment type="caution">
    <text evidence="2">The sequence shown here is derived from an EMBL/GenBank/DDBJ whole genome shotgun (WGS) entry which is preliminary data.</text>
</comment>
<proteinExistence type="predicted"/>
<feature type="signal peptide" evidence="1">
    <location>
        <begin position="1"/>
        <end position="21"/>
    </location>
</feature>
<reference evidence="2 3" key="1">
    <citation type="submission" date="2018-08" db="EMBL/GenBank/DDBJ databases">
        <title>A genome reference for cultivated species of the human gut microbiota.</title>
        <authorList>
            <person name="Zou Y."/>
            <person name="Xue W."/>
            <person name="Luo G."/>
        </authorList>
    </citation>
    <scope>NUCLEOTIDE SEQUENCE [LARGE SCALE GENOMIC DNA]</scope>
    <source>
        <strain evidence="2 3">TF05-18</strain>
    </source>
</reference>
<keyword evidence="1" id="KW-0732">Signal</keyword>
<dbReference type="EMBL" id="QSSN01000030">
    <property type="protein sequence ID" value="RGL82279.1"/>
    <property type="molecule type" value="Genomic_DNA"/>
</dbReference>
<feature type="chain" id="PRO_5017623118" evidence="1">
    <location>
        <begin position="22"/>
        <end position="91"/>
    </location>
</feature>